<evidence type="ECO:0008006" key="3">
    <source>
        <dbReference type="Google" id="ProtNLM"/>
    </source>
</evidence>
<dbReference type="Pfam" id="PF09697">
    <property type="entry name" value="Porph_ging"/>
    <property type="match status" value="1"/>
</dbReference>
<dbReference type="GeneID" id="79923408"/>
<evidence type="ECO:0000313" key="2">
    <source>
        <dbReference type="Proteomes" id="UP000490060"/>
    </source>
</evidence>
<dbReference type="Proteomes" id="UP000490060">
    <property type="component" value="Unassembled WGS sequence"/>
</dbReference>
<name>A0A2I2LD49_9FLAO</name>
<gene>
    <name evidence="1" type="ORF">TNO010_110118</name>
</gene>
<dbReference type="AlphaFoldDB" id="A0A2I2LD49"/>
<dbReference type="EMBL" id="OENE01000003">
    <property type="protein sequence ID" value="SOS58143.1"/>
    <property type="molecule type" value="Genomic_DNA"/>
</dbReference>
<dbReference type="InterPro" id="IPR005901">
    <property type="entry name" value="GLPGLI"/>
</dbReference>
<organism evidence="1 2">
    <name type="scientific">Tenacibaculum finnmarkense genomovar ulcerans</name>
    <dbReference type="NCBI Taxonomy" id="2781388"/>
    <lineage>
        <taxon>Bacteria</taxon>
        <taxon>Pseudomonadati</taxon>
        <taxon>Bacteroidota</taxon>
        <taxon>Flavobacteriia</taxon>
        <taxon>Flavobacteriales</taxon>
        <taxon>Flavobacteriaceae</taxon>
        <taxon>Tenacibaculum</taxon>
        <taxon>Tenacibaculum finnmarkense</taxon>
    </lineage>
</organism>
<proteinExistence type="predicted"/>
<accession>A0A2I2LD49</accession>
<sequence>MKNTIFLVISLLVITVCNAQKVIGKIIYNATVEPTKEYKEKYKSKNSSHDRLFKAIEKQGENFNLELVFSNKNAVYQLIEPMLRDSKEQYIFNMAKAIYKTGHKFYNSSEKKTITKEVDFLEEKYLIETKYTFSNWKMLNKQEKIGKYNCYLAERDFEYQTRKGKTKIKQLVWYTPEIPLPFGPSEFVGFPGLVLKVQSGTIIYKAKVIKLNPKEKIKLDVFEGGKIISEKEFSQITKKAREYLIKG</sequence>
<dbReference type="NCBIfam" id="TIGR01200">
    <property type="entry name" value="GLPGLI"/>
    <property type="match status" value="1"/>
</dbReference>
<reference evidence="1 2" key="1">
    <citation type="submission" date="2017-11" db="EMBL/GenBank/DDBJ databases">
        <authorList>
            <person name="Duchaud E."/>
        </authorList>
    </citation>
    <scope>NUCLEOTIDE SEQUENCE [LARGE SCALE GENOMIC DNA]</scope>
    <source>
        <strain evidence="1 2">TNO010</strain>
    </source>
</reference>
<protein>
    <recommendedName>
        <fullName evidence="3">GLPGLI family protein</fullName>
    </recommendedName>
</protein>
<dbReference type="RefSeq" id="WP_172504742.1">
    <property type="nucleotide sequence ID" value="NZ_JAFMUG010000003.1"/>
</dbReference>
<evidence type="ECO:0000313" key="1">
    <source>
        <dbReference type="EMBL" id="SOS58143.1"/>
    </source>
</evidence>